<comment type="similarity">
    <text evidence="1 5">Belongs to the eukaryotic ribosomal protein eS19 family.</text>
</comment>
<evidence type="ECO:0000256" key="5">
    <source>
        <dbReference type="HAMAP-Rule" id="MF_01474"/>
    </source>
</evidence>
<dbReference type="GO" id="GO:0003735">
    <property type="term" value="F:structural constituent of ribosome"/>
    <property type="evidence" value="ECO:0007669"/>
    <property type="project" value="InterPro"/>
</dbReference>
<dbReference type="FunFam" id="1.10.10.10:FF:000449">
    <property type="entry name" value="30S ribosomal protein S19e"/>
    <property type="match status" value="1"/>
</dbReference>
<dbReference type="NCBIfam" id="NF006811">
    <property type="entry name" value="PRK09333.1"/>
    <property type="match status" value="1"/>
</dbReference>
<reference evidence="6" key="1">
    <citation type="journal article" date="2020" name="bioRxiv">
        <title>A rank-normalized archaeal taxonomy based on genome phylogeny resolves widespread incomplete and uneven classifications.</title>
        <authorList>
            <person name="Rinke C."/>
            <person name="Chuvochina M."/>
            <person name="Mussig A.J."/>
            <person name="Chaumeil P.-A."/>
            <person name="Waite D.W."/>
            <person name="Whitman W.B."/>
            <person name="Parks D.H."/>
            <person name="Hugenholtz P."/>
        </authorList>
    </citation>
    <scope>NUCLEOTIDE SEQUENCE</scope>
    <source>
        <strain evidence="6">UBA12518</strain>
    </source>
</reference>
<gene>
    <name evidence="5" type="primary">rps19e</name>
    <name evidence="6" type="ORF">HA299_01380</name>
</gene>
<comment type="subunit">
    <text evidence="5">Part of the 30S ribosomal subunit.</text>
</comment>
<dbReference type="GO" id="GO:0006412">
    <property type="term" value="P:translation"/>
    <property type="evidence" value="ECO:0007669"/>
    <property type="project" value="UniProtKB-UniRule"/>
</dbReference>
<evidence type="ECO:0000313" key="6">
    <source>
        <dbReference type="EMBL" id="HIH69264.1"/>
    </source>
</evidence>
<comment type="caution">
    <text evidence="6">The sequence shown here is derived from an EMBL/GenBank/DDBJ whole genome shotgun (WGS) entry which is preliminary data.</text>
</comment>
<dbReference type="InterPro" id="IPR027548">
    <property type="entry name" value="Ribosomal_eS19_archaeal"/>
</dbReference>
<dbReference type="GO" id="GO:0022627">
    <property type="term" value="C:cytosolic small ribosomal subunit"/>
    <property type="evidence" value="ECO:0007669"/>
    <property type="project" value="TreeGrafter"/>
</dbReference>
<keyword evidence="3 5" id="KW-0687">Ribonucleoprotein</keyword>
<organism evidence="6 7">
    <name type="scientific">Methermicoccus shengliensis</name>
    <dbReference type="NCBI Taxonomy" id="660064"/>
    <lineage>
        <taxon>Archaea</taxon>
        <taxon>Methanobacteriati</taxon>
        <taxon>Methanobacteriota</taxon>
        <taxon>Stenosarchaea group</taxon>
        <taxon>Methanomicrobia</taxon>
        <taxon>Methanosarcinales</taxon>
        <taxon>Methermicoccaceae</taxon>
        <taxon>Methermicoccus</taxon>
    </lineage>
</organism>
<dbReference type="SMART" id="SM01413">
    <property type="entry name" value="Ribosomal_S19e"/>
    <property type="match status" value="1"/>
</dbReference>
<dbReference type="PANTHER" id="PTHR11710">
    <property type="entry name" value="40S RIBOSOMAL PROTEIN S19"/>
    <property type="match status" value="1"/>
</dbReference>
<evidence type="ECO:0000256" key="2">
    <source>
        <dbReference type="ARBA" id="ARBA00022980"/>
    </source>
</evidence>
<name>A0A832RVJ5_9EURY</name>
<protein>
    <recommendedName>
        <fullName evidence="4 5">Small ribosomal subunit protein eS19</fullName>
    </recommendedName>
</protein>
<dbReference type="InterPro" id="IPR036390">
    <property type="entry name" value="WH_DNA-bd_sf"/>
</dbReference>
<dbReference type="Pfam" id="PF01090">
    <property type="entry name" value="Ribosomal_S19e"/>
    <property type="match status" value="1"/>
</dbReference>
<proteinExistence type="inferred from homology"/>
<evidence type="ECO:0000256" key="3">
    <source>
        <dbReference type="ARBA" id="ARBA00023274"/>
    </source>
</evidence>
<dbReference type="GO" id="GO:0003723">
    <property type="term" value="F:RNA binding"/>
    <property type="evidence" value="ECO:0007669"/>
    <property type="project" value="TreeGrafter"/>
</dbReference>
<dbReference type="Gene3D" id="1.10.10.10">
    <property type="entry name" value="Winged helix-like DNA-binding domain superfamily/Winged helix DNA-binding domain"/>
    <property type="match status" value="1"/>
</dbReference>
<evidence type="ECO:0000256" key="1">
    <source>
        <dbReference type="ARBA" id="ARBA00010014"/>
    </source>
</evidence>
<evidence type="ECO:0000313" key="7">
    <source>
        <dbReference type="Proteomes" id="UP000600363"/>
    </source>
</evidence>
<dbReference type="PROSITE" id="PS00628">
    <property type="entry name" value="RIBOSOMAL_S19E"/>
    <property type="match status" value="1"/>
</dbReference>
<sequence>MVTVYDVPAGKLIEALAKKLKEGEFGEAGYRIEPPEWAAYVKTGVHREFSPHDPDWWYVRCASLLRRLYVDGQVGVSRLRTYYGGRHRRGVRPPKFAKGSGSVIRHALQQLEAAGLVVSTERGRAISPKGRSLLDNVAYEVMQEILVERSELKRYC</sequence>
<dbReference type="AlphaFoldDB" id="A0A832RVJ5"/>
<comment type="function">
    <text evidence="5">May be involved in maturation of the 30S ribosomal subunit.</text>
</comment>
<dbReference type="InterPro" id="IPR001266">
    <property type="entry name" value="Ribosomal_eS19"/>
</dbReference>
<evidence type="ECO:0000256" key="4">
    <source>
        <dbReference type="ARBA" id="ARBA00035143"/>
    </source>
</evidence>
<dbReference type="PANTHER" id="PTHR11710:SF0">
    <property type="entry name" value="40S RIBOSOMAL PROTEIN S19"/>
    <property type="match status" value="1"/>
</dbReference>
<dbReference type="GO" id="GO:0000028">
    <property type="term" value="P:ribosomal small subunit assembly"/>
    <property type="evidence" value="ECO:0007669"/>
    <property type="project" value="TreeGrafter"/>
</dbReference>
<dbReference type="InterPro" id="IPR018277">
    <property type="entry name" value="Ribosomal_eS19_CS"/>
</dbReference>
<keyword evidence="2 5" id="KW-0689">Ribosomal protein</keyword>
<dbReference type="HAMAP" id="MF_01474">
    <property type="entry name" value="Ribosomal_eS19"/>
    <property type="match status" value="1"/>
</dbReference>
<dbReference type="RefSeq" id="WP_042686704.1">
    <property type="nucleotide sequence ID" value="NZ_DUIH01000006.1"/>
</dbReference>
<dbReference type="Proteomes" id="UP000600363">
    <property type="component" value="Unassembled WGS sequence"/>
</dbReference>
<dbReference type="InterPro" id="IPR036388">
    <property type="entry name" value="WH-like_DNA-bd_sf"/>
</dbReference>
<dbReference type="SUPFAM" id="SSF46785">
    <property type="entry name" value="Winged helix' DNA-binding domain"/>
    <property type="match status" value="1"/>
</dbReference>
<dbReference type="EMBL" id="DUIH01000006">
    <property type="protein sequence ID" value="HIH69264.1"/>
    <property type="molecule type" value="Genomic_DNA"/>
</dbReference>
<accession>A0A832RVJ5</accession>